<proteinExistence type="predicted"/>
<feature type="compositionally biased region" description="Polar residues" evidence="1">
    <location>
        <begin position="75"/>
        <end position="89"/>
    </location>
</feature>
<feature type="compositionally biased region" description="Basic and acidic residues" evidence="1">
    <location>
        <begin position="90"/>
        <end position="104"/>
    </location>
</feature>
<comment type="caution">
    <text evidence="2">The sequence shown here is derived from an EMBL/GenBank/DDBJ whole genome shotgun (WGS) entry which is preliminary data.</text>
</comment>
<dbReference type="EMBL" id="JAGKHQ010000015">
    <property type="protein sequence ID" value="KAG7498105.1"/>
    <property type="molecule type" value="Genomic_DNA"/>
</dbReference>
<dbReference type="AlphaFoldDB" id="A0AAV6R0U2"/>
<gene>
    <name evidence="2" type="ORF">JOB18_048801</name>
</gene>
<organism evidence="2 3">
    <name type="scientific">Solea senegalensis</name>
    <name type="common">Senegalese sole</name>
    <dbReference type="NCBI Taxonomy" id="28829"/>
    <lineage>
        <taxon>Eukaryota</taxon>
        <taxon>Metazoa</taxon>
        <taxon>Chordata</taxon>
        <taxon>Craniata</taxon>
        <taxon>Vertebrata</taxon>
        <taxon>Euteleostomi</taxon>
        <taxon>Actinopterygii</taxon>
        <taxon>Neopterygii</taxon>
        <taxon>Teleostei</taxon>
        <taxon>Neoteleostei</taxon>
        <taxon>Acanthomorphata</taxon>
        <taxon>Carangaria</taxon>
        <taxon>Pleuronectiformes</taxon>
        <taxon>Pleuronectoidei</taxon>
        <taxon>Soleidae</taxon>
        <taxon>Solea</taxon>
    </lineage>
</organism>
<feature type="region of interest" description="Disordered" evidence="1">
    <location>
        <begin position="31"/>
        <end position="104"/>
    </location>
</feature>
<evidence type="ECO:0000313" key="2">
    <source>
        <dbReference type="EMBL" id="KAG7498105.1"/>
    </source>
</evidence>
<sequence>MGSGEHVELSATSVRVNASSHRFFVALFWKGHDTSKRSRPPGSGLGNDPGLIRVRGIPAVSSADQDSDNKRRHNGTFQRSREVPQNSNETGKKSRKPDLKVRFK</sequence>
<reference evidence="2 3" key="1">
    <citation type="journal article" date="2021" name="Sci. Rep.">
        <title>Chromosome anchoring in Senegalese sole (Solea senegalensis) reveals sex-associated markers and genome rearrangements in flatfish.</title>
        <authorList>
            <person name="Guerrero-Cozar I."/>
            <person name="Gomez-Garrido J."/>
            <person name="Berbel C."/>
            <person name="Martinez-Blanch J.F."/>
            <person name="Alioto T."/>
            <person name="Claros M.G."/>
            <person name="Gagnaire P.A."/>
            <person name="Manchado M."/>
        </authorList>
    </citation>
    <scope>NUCLEOTIDE SEQUENCE [LARGE SCALE GENOMIC DNA]</scope>
    <source>
        <strain evidence="2">Sse05_10M</strain>
    </source>
</reference>
<evidence type="ECO:0000256" key="1">
    <source>
        <dbReference type="SAM" id="MobiDB-lite"/>
    </source>
</evidence>
<name>A0AAV6R0U2_SOLSE</name>
<keyword evidence="3" id="KW-1185">Reference proteome</keyword>
<dbReference type="Proteomes" id="UP000693946">
    <property type="component" value="Linkage Group LG3"/>
</dbReference>
<accession>A0AAV6R0U2</accession>
<evidence type="ECO:0000313" key="3">
    <source>
        <dbReference type="Proteomes" id="UP000693946"/>
    </source>
</evidence>
<protein>
    <submittedName>
        <fullName evidence="2">Uncharacterized protein</fullName>
    </submittedName>
</protein>